<dbReference type="InterPro" id="IPR026971">
    <property type="entry name" value="CND1/NCAPD3"/>
</dbReference>
<keyword evidence="5 10" id="KW-0132">Cell division</keyword>
<comment type="caution">
    <text evidence="14">The sequence shown here is derived from an EMBL/GenBank/DDBJ whole genome shotgun (WGS) entry which is preliminary data.</text>
</comment>
<feature type="domain" description="Condensin complex subunit 1 N-terminal" evidence="13">
    <location>
        <begin position="74"/>
        <end position="246"/>
    </location>
</feature>
<feature type="compositionally biased region" description="Basic and acidic residues" evidence="11">
    <location>
        <begin position="504"/>
        <end position="518"/>
    </location>
</feature>
<dbReference type="GO" id="GO:0010032">
    <property type="term" value="P:meiotic chromosome condensation"/>
    <property type="evidence" value="ECO:0007669"/>
    <property type="project" value="TreeGrafter"/>
</dbReference>
<dbReference type="SUPFAM" id="SSF48371">
    <property type="entry name" value="ARM repeat"/>
    <property type="match status" value="1"/>
</dbReference>
<comment type="subcellular location">
    <subcellularLocation>
        <location evidence="2">Chromosome</location>
    </subcellularLocation>
    <subcellularLocation>
        <location evidence="1">Nucleus</location>
    </subcellularLocation>
</comment>
<feature type="compositionally biased region" description="Basic and acidic residues" evidence="11">
    <location>
        <begin position="471"/>
        <end position="481"/>
    </location>
</feature>
<dbReference type="Proteomes" id="UP000717328">
    <property type="component" value="Unassembled WGS sequence"/>
</dbReference>
<reference evidence="14" key="2">
    <citation type="submission" date="2021-10" db="EMBL/GenBank/DDBJ databases">
        <title>Phylogenomics reveals ancestral predisposition of the termite-cultivated fungus Termitomyces towards a domesticated lifestyle.</title>
        <authorList>
            <person name="Auxier B."/>
            <person name="Grum-Grzhimaylo A."/>
            <person name="Cardenas M.E."/>
            <person name="Lodge J.D."/>
            <person name="Laessoe T."/>
            <person name="Pedersen O."/>
            <person name="Smith M.E."/>
            <person name="Kuyper T.W."/>
            <person name="Franco-Molano E.A."/>
            <person name="Baroni T.J."/>
            <person name="Aanen D.K."/>
        </authorList>
    </citation>
    <scope>NUCLEOTIDE SEQUENCE</scope>
    <source>
        <strain evidence="14">D49</strain>
    </source>
</reference>
<feature type="compositionally biased region" description="Acidic residues" evidence="11">
    <location>
        <begin position="1341"/>
        <end position="1351"/>
    </location>
</feature>
<evidence type="ECO:0000313" key="14">
    <source>
        <dbReference type="EMBL" id="KAG5636043.1"/>
    </source>
</evidence>
<dbReference type="PANTHER" id="PTHR14222:SF2">
    <property type="entry name" value="CONDENSIN COMPLEX SUBUNIT 1"/>
    <property type="match status" value="1"/>
</dbReference>
<feature type="compositionally biased region" description="Polar residues" evidence="11">
    <location>
        <begin position="922"/>
        <end position="932"/>
    </location>
</feature>
<sequence length="1351" mass="152046">MTIRFDLQEELQSLQDNENYEIPHEHNPEEEDPERLLEAAVEAVAESSDAITDPEVFDVYRSLLKHSKSVPGPVMSKLLDSISSGLQAELDATLRDIDRGDQDGYMSHKLPLELFGFLLQWFVSAVEKVKESDGDDVPIIQKPRRGRGGKAGGKGSSRTASNKKTESWTWIDQIHPTLLLISKVLRLQSQRIWTTTAEREAFITCMTRPAYHVTESEQYMKSNNIRLGVYKIICLAVKHHNHSLAAQITIMQSLQFYEHLSEPMAECLGVLTNEFDHAQLGDEILREIAAKSFNGQDQKGPRVFARFLAKFAELAPRSLLKQLSLLLDQLDSESYPMRVAIVEVIGFIIAELATSGAEEDQKHVQSQITKLYELLLERVMDVASYVRAKVLQVLSKLCDLRVKFPKHRLSITRVAVSALSDKVATVRKGAASLLIKLLLTHPYGLMHGGFLELSVFETEFKGVNEELAQVEDRVGKAVERNGEDEDEEEQDPEDSEEDVDQDESSSKEKKGAKVKSEDQMDVDNQEEQEQDSEAGDTEEDEPSMSVDGEEGTPKRKSNKRSKLGPRKSQLDIAALSSEQEALAALEGNKLLQLRLRKKYYAEALTFIRAVEEAMDTMGELLGSTHKAEVLEAIDFFRVAYEYHFDSARVGIKKMIHLIWTKDNSTSTSEDGKELKGIRSRLLECYRSLYFEPLADNTMSAKDQVNRIAKNMIEQTYDATLAELTSLEEMMRIMMDDNQVHNDIIAKLWQVYSTSKPLPKPQRRGAIIVLGMLALAKRSVLTDRVETMLKVGLGALGKSDLTLSRYTCVALQRLNGSAKKVKGSLLDKTLRLEMSNPIFRKLQAAIEMPCRSKDWFGLAEQAINTIYALGEHPDVLCNEIIKKLTIRAFNKDRKPKLDDQTEPTEKDPDAMDEDPAVGDGSDDATTVPISSQAGNGGSDLGDAFELSQLLFVVGHVAIKQIVFLELVEREWKRQKDEKQTAEKLAANNNSGHQPSKDGEELDQVAGNAEDEIGERIANVRETELLYGEQSLLAVYGPMLVHICGSPHKFKNRTLRAAATLSFSKFLCVSSQFCDQNHRLLFKILETSRDANIRSNIVIALGDVAVSFSNIIDENSNELYKGLSDKDLVVKKNTLMVLTHLILNGMIKVKGQLGEMAKCLEDPEPRIADLAKLFFKELSTKENAIYNNLPDVISHLSTGDHAVDEEAFQSTLKYIFTFIEKEKQAENIVEKLCQRFRLSEEPQRSVKKLIEGLQFYRDKLHEEQVFERFQEILAKARSNKSKDKPDSDLDEFEKILEEHRAQGAEDQALEKRVGKKKAAVARKRATSGTTRKTRSKKAAPPVEDNDDDQYEED</sequence>
<dbReference type="InterPro" id="IPR016024">
    <property type="entry name" value="ARM-type_fold"/>
</dbReference>
<dbReference type="GO" id="GO:0042393">
    <property type="term" value="F:histone binding"/>
    <property type="evidence" value="ECO:0007669"/>
    <property type="project" value="TreeGrafter"/>
</dbReference>
<dbReference type="InterPro" id="IPR011989">
    <property type="entry name" value="ARM-like"/>
</dbReference>
<keyword evidence="6 10" id="KW-0498">Mitosis</keyword>
<evidence type="ECO:0000256" key="10">
    <source>
        <dbReference type="PIRNR" id="PIRNR017127"/>
    </source>
</evidence>
<evidence type="ECO:0000256" key="2">
    <source>
        <dbReference type="ARBA" id="ARBA00004286"/>
    </source>
</evidence>
<evidence type="ECO:0000259" key="12">
    <source>
        <dbReference type="Pfam" id="PF12717"/>
    </source>
</evidence>
<dbReference type="Pfam" id="PF12717">
    <property type="entry name" value="Cnd1"/>
    <property type="match status" value="1"/>
</dbReference>
<dbReference type="GO" id="GO:0005634">
    <property type="term" value="C:nucleus"/>
    <property type="evidence" value="ECO:0007669"/>
    <property type="project" value="UniProtKB-SubCell"/>
</dbReference>
<evidence type="ECO:0000256" key="3">
    <source>
        <dbReference type="ARBA" id="ARBA00009606"/>
    </source>
</evidence>
<feature type="region of interest" description="Disordered" evidence="11">
    <location>
        <begin position="1275"/>
        <end position="1351"/>
    </location>
</feature>
<comment type="function">
    <text evidence="10">Regulatory subunit of the condensin complex, a complex required for conversion of interphase chromatin into mitotic-like condense chromosomes. The condensin complex probably introduces positive supercoils into relaxed DNA in the presence of type I topoisomerases and converts nicked DNA into positive knotted forms in the presence of type II topoisomerases.</text>
</comment>
<dbReference type="GO" id="GO:0000796">
    <property type="term" value="C:condensin complex"/>
    <property type="evidence" value="ECO:0007669"/>
    <property type="project" value="TreeGrafter"/>
</dbReference>
<evidence type="ECO:0000256" key="5">
    <source>
        <dbReference type="ARBA" id="ARBA00022618"/>
    </source>
</evidence>
<feature type="region of interest" description="Disordered" evidence="11">
    <location>
        <begin position="893"/>
        <end position="933"/>
    </location>
</feature>
<dbReference type="Pfam" id="PF12922">
    <property type="entry name" value="Cnd1_N"/>
    <property type="match status" value="1"/>
</dbReference>
<evidence type="ECO:0000256" key="4">
    <source>
        <dbReference type="ARBA" id="ARBA00022454"/>
    </source>
</evidence>
<feature type="region of interest" description="Disordered" evidence="11">
    <location>
        <begin position="471"/>
        <end position="567"/>
    </location>
</feature>
<dbReference type="InterPro" id="IPR032682">
    <property type="entry name" value="Cnd1_C"/>
</dbReference>
<keyword evidence="9 10" id="KW-0131">Cell cycle</keyword>
<organism evidence="14 15">
    <name type="scientific">Sphagnurus paluster</name>
    <dbReference type="NCBI Taxonomy" id="117069"/>
    <lineage>
        <taxon>Eukaryota</taxon>
        <taxon>Fungi</taxon>
        <taxon>Dikarya</taxon>
        <taxon>Basidiomycota</taxon>
        <taxon>Agaricomycotina</taxon>
        <taxon>Agaricomycetes</taxon>
        <taxon>Agaricomycetidae</taxon>
        <taxon>Agaricales</taxon>
        <taxon>Tricholomatineae</taxon>
        <taxon>Lyophyllaceae</taxon>
        <taxon>Sphagnurus</taxon>
    </lineage>
</organism>
<comment type="similarity">
    <text evidence="3 10">Belongs to the CND1 (condensin subunit 1) family.</text>
</comment>
<evidence type="ECO:0000256" key="6">
    <source>
        <dbReference type="ARBA" id="ARBA00022776"/>
    </source>
</evidence>
<feature type="region of interest" description="Disordered" evidence="11">
    <location>
        <begin position="977"/>
        <end position="999"/>
    </location>
</feature>
<evidence type="ECO:0000256" key="8">
    <source>
        <dbReference type="ARBA" id="ARBA00023242"/>
    </source>
</evidence>
<dbReference type="GO" id="GO:0007076">
    <property type="term" value="P:mitotic chromosome condensation"/>
    <property type="evidence" value="ECO:0007669"/>
    <property type="project" value="InterPro"/>
</dbReference>
<feature type="compositionally biased region" description="Basic residues" evidence="11">
    <location>
        <begin position="1311"/>
        <end position="1335"/>
    </location>
</feature>
<feature type="compositionally biased region" description="Acidic residues" evidence="11">
    <location>
        <begin position="909"/>
        <end position="921"/>
    </location>
</feature>
<dbReference type="InterPro" id="IPR007673">
    <property type="entry name" value="Condensin_cplx_su1"/>
</dbReference>
<feature type="domain" description="Condensin complex subunit 1 C-terminal" evidence="12">
    <location>
        <begin position="1091"/>
        <end position="1239"/>
    </location>
</feature>
<feature type="compositionally biased region" description="Basic residues" evidence="11">
    <location>
        <begin position="554"/>
        <end position="565"/>
    </location>
</feature>
<feature type="compositionally biased region" description="Acidic residues" evidence="11">
    <location>
        <begin position="519"/>
        <end position="550"/>
    </location>
</feature>
<accession>A0A9P7K423</accession>
<keyword evidence="7 10" id="KW-0226">DNA condensation</keyword>
<proteinExistence type="inferred from homology"/>
<evidence type="ECO:0000256" key="11">
    <source>
        <dbReference type="SAM" id="MobiDB-lite"/>
    </source>
</evidence>
<keyword evidence="15" id="KW-1185">Reference proteome</keyword>
<feature type="region of interest" description="Disordered" evidence="11">
    <location>
        <begin position="10"/>
        <end position="34"/>
    </location>
</feature>
<dbReference type="OrthoDB" id="436262at2759"/>
<feature type="compositionally biased region" description="Acidic residues" evidence="11">
    <location>
        <begin position="482"/>
        <end position="503"/>
    </location>
</feature>
<feature type="region of interest" description="Disordered" evidence="11">
    <location>
        <begin position="136"/>
        <end position="162"/>
    </location>
</feature>
<dbReference type="GO" id="GO:0000779">
    <property type="term" value="C:condensed chromosome, centromeric region"/>
    <property type="evidence" value="ECO:0007669"/>
    <property type="project" value="TreeGrafter"/>
</dbReference>
<protein>
    <recommendedName>
        <fullName evidence="10">Condensin complex subunit 1</fullName>
    </recommendedName>
</protein>
<dbReference type="EMBL" id="JABCKI010005983">
    <property type="protein sequence ID" value="KAG5636043.1"/>
    <property type="molecule type" value="Genomic_DNA"/>
</dbReference>
<dbReference type="Gene3D" id="1.25.10.10">
    <property type="entry name" value="Leucine-rich Repeat Variant"/>
    <property type="match status" value="2"/>
</dbReference>
<dbReference type="InterPro" id="IPR024324">
    <property type="entry name" value="Condensin_cplx_su1_N"/>
</dbReference>
<feature type="compositionally biased region" description="Basic and acidic residues" evidence="11">
    <location>
        <begin position="1278"/>
        <end position="1310"/>
    </location>
</feature>
<reference evidence="14" key="1">
    <citation type="submission" date="2021-02" db="EMBL/GenBank/DDBJ databases">
        <authorList>
            <person name="Nieuwenhuis M."/>
            <person name="Van De Peppel L.J.J."/>
        </authorList>
    </citation>
    <scope>NUCLEOTIDE SEQUENCE</scope>
    <source>
        <strain evidence="14">D49</strain>
    </source>
</reference>
<dbReference type="PIRSF" id="PIRSF017127">
    <property type="entry name" value="Condensin_D2"/>
    <property type="match status" value="1"/>
</dbReference>
<dbReference type="GO" id="GO:0051301">
    <property type="term" value="P:cell division"/>
    <property type="evidence" value="ECO:0007669"/>
    <property type="project" value="UniProtKB-KW"/>
</dbReference>
<evidence type="ECO:0000259" key="13">
    <source>
        <dbReference type="Pfam" id="PF12922"/>
    </source>
</evidence>
<name>A0A9P7K423_9AGAR</name>
<evidence type="ECO:0000313" key="15">
    <source>
        <dbReference type="Proteomes" id="UP000717328"/>
    </source>
</evidence>
<gene>
    <name evidence="14" type="ORF">H0H81_009267</name>
</gene>
<evidence type="ECO:0000256" key="9">
    <source>
        <dbReference type="ARBA" id="ARBA00023306"/>
    </source>
</evidence>
<dbReference type="PANTHER" id="PTHR14222">
    <property type="entry name" value="CONDENSIN"/>
    <property type="match status" value="1"/>
</dbReference>
<keyword evidence="4" id="KW-0158">Chromosome</keyword>
<evidence type="ECO:0000256" key="1">
    <source>
        <dbReference type="ARBA" id="ARBA00004123"/>
    </source>
</evidence>
<evidence type="ECO:0000256" key="7">
    <source>
        <dbReference type="ARBA" id="ARBA00023067"/>
    </source>
</evidence>
<keyword evidence="8" id="KW-0539">Nucleus</keyword>
<feature type="compositionally biased region" description="Basic and acidic residues" evidence="11">
    <location>
        <begin position="893"/>
        <end position="908"/>
    </location>
</feature>